<evidence type="ECO:0000313" key="6">
    <source>
        <dbReference type="Proteomes" id="UP000663760"/>
    </source>
</evidence>
<evidence type="ECO:0000256" key="1">
    <source>
        <dbReference type="SAM" id="Coils"/>
    </source>
</evidence>
<evidence type="ECO:0000313" key="5">
    <source>
        <dbReference type="EMBL" id="CAA7390800.1"/>
    </source>
</evidence>
<dbReference type="PANTHER" id="PTHR46248">
    <property type="entry name" value="EXPRESSED PROTEIN"/>
    <property type="match status" value="1"/>
</dbReference>
<evidence type="ECO:0000259" key="4">
    <source>
        <dbReference type="Pfam" id="PF14389"/>
    </source>
</evidence>
<feature type="compositionally biased region" description="Polar residues" evidence="2">
    <location>
        <begin position="302"/>
        <end position="319"/>
    </location>
</feature>
<proteinExistence type="predicted"/>
<reference evidence="5" key="1">
    <citation type="submission" date="2020-02" db="EMBL/GenBank/DDBJ databases">
        <authorList>
            <person name="Scholz U."/>
            <person name="Mascher M."/>
            <person name="Fiebig A."/>
        </authorList>
    </citation>
    <scope>NUCLEOTIDE SEQUENCE</scope>
</reference>
<organism evidence="5 6">
    <name type="scientific">Spirodela intermedia</name>
    <name type="common">Intermediate duckweed</name>
    <dbReference type="NCBI Taxonomy" id="51605"/>
    <lineage>
        <taxon>Eukaryota</taxon>
        <taxon>Viridiplantae</taxon>
        <taxon>Streptophyta</taxon>
        <taxon>Embryophyta</taxon>
        <taxon>Tracheophyta</taxon>
        <taxon>Spermatophyta</taxon>
        <taxon>Magnoliopsida</taxon>
        <taxon>Liliopsida</taxon>
        <taxon>Araceae</taxon>
        <taxon>Lemnoideae</taxon>
        <taxon>Spirodela</taxon>
    </lineage>
</organism>
<accession>A0A7I8K379</accession>
<feature type="coiled-coil region" evidence="1">
    <location>
        <begin position="117"/>
        <end position="144"/>
    </location>
</feature>
<keyword evidence="1" id="KW-0175">Coiled coil</keyword>
<gene>
    <name evidence="5" type="ORF">SI8410_02002228</name>
</gene>
<dbReference type="InterPro" id="IPR025757">
    <property type="entry name" value="MIP1_Leuzipper"/>
</dbReference>
<dbReference type="Pfam" id="PF14389">
    <property type="entry name" value="Lzipper-MIP1"/>
    <property type="match status" value="1"/>
</dbReference>
<feature type="domain" description="Ternary complex factor MIP1 leucine-zipper" evidence="4">
    <location>
        <begin position="120"/>
        <end position="198"/>
    </location>
</feature>
<dbReference type="EMBL" id="LR746265">
    <property type="protein sequence ID" value="CAA7390800.1"/>
    <property type="molecule type" value="Genomic_DNA"/>
</dbReference>
<protein>
    <submittedName>
        <fullName evidence="5">Uncharacterized protein</fullName>
    </submittedName>
</protein>
<dbReference type="Proteomes" id="UP000663760">
    <property type="component" value="Chromosome 2"/>
</dbReference>
<dbReference type="InterPro" id="IPR006869">
    <property type="entry name" value="DUF547"/>
</dbReference>
<feature type="domain" description="DUF547" evidence="3">
    <location>
        <begin position="461"/>
        <end position="583"/>
    </location>
</feature>
<feature type="region of interest" description="Disordered" evidence="2">
    <location>
        <begin position="39"/>
        <end position="58"/>
    </location>
</feature>
<dbReference type="Pfam" id="PF04784">
    <property type="entry name" value="DUF547"/>
    <property type="match status" value="1"/>
</dbReference>
<name>A0A7I8K379_SPIIN</name>
<dbReference type="OrthoDB" id="418495at2759"/>
<dbReference type="PANTHER" id="PTHR46248:SF6">
    <property type="entry name" value="OS03G0859900 PROTEIN"/>
    <property type="match status" value="1"/>
</dbReference>
<dbReference type="AlphaFoldDB" id="A0A7I8K379"/>
<feature type="region of interest" description="Disordered" evidence="2">
    <location>
        <begin position="262"/>
        <end position="337"/>
    </location>
</feature>
<evidence type="ECO:0000259" key="3">
    <source>
        <dbReference type="Pfam" id="PF04784"/>
    </source>
</evidence>
<evidence type="ECO:0000256" key="2">
    <source>
        <dbReference type="SAM" id="MobiDB-lite"/>
    </source>
</evidence>
<keyword evidence="6" id="KW-1185">Reference proteome</keyword>
<sequence length="664" mass="74572">MPLRHQRGWWLSGPLPKTDPFESSAPSSSHRPRRLHLFRAKPGRDRQANATPASEAEVFGDGEWKPWTRHGRSGALCEGEPGFFLPGQTGSCWKFSGMTGIFLFMFGPSLFQTRRSIISVRQRRQELEDEVGDLMRKLGHEEEVHRVLERALQKTTRSVLEIPTFLPHTTKELLAELDIVEGEIVRLEHQVNNIHHGLTNTSTTGQIEYVNPRTTTAVPVRAVNHEETTTTTMKKKPDIETRPMFFVNQATGRDYIYAYRRKEKASSSAEPSEKESPRMLGLQDKATNKGGLTEEKPPGQLPWNNLQQEKSVRSTIAETSPSPRSSEKKSRSPPPNKLSERIIKCLICVFLRITRTSRATELERSSSMSRSTYSSLGSRSIHLESSLNPKSGQAMQRETASQDPYGIFQIEGSITRDIGPYKHMVRFTSGSMDSKGLSACSLLLRKLRVLMNDLREVDPTFLTRRQKLAFWLNVYNACIMNGFLELGLPSTLEKIPAPGSKAVINVGGNGLKAVEVEQLILRLASETKKQKEDEAVGWTNGRENPEPNIAFALSCGARSSPAVRIYTAEGILSELEKAKLEYLQASVAVTEARKLVVPELLVRNNGSFSADPAALVEWICSQLPTAGTLRRSITECLRSQNRRKISEIVEVMPFKYDFQYLFFI</sequence>